<evidence type="ECO:0000313" key="2">
    <source>
        <dbReference type="EMBL" id="KAH7367154.1"/>
    </source>
</evidence>
<accession>A0A8K0X631</accession>
<sequence>MLPPSRRLPCPCLDEPDLPSTANNWTLPDSHWLDGPDGRLSGRSFGGRWDVDVSCPSSSIPSTSKLGRNPPLQCQSTSHPTGATSTHLPRPSFLHPRTLDATELPLGPRLWLQQGETGTQPELGSSNSSCFSLDLLPPIHLSSLGPAALLLIVRPISSPFFYRVPVPAPTSTRTREILRRVSEPRPILLFSTQPALGPQPDFHWPDRCRHSFGPPSSSPSPAQPSISGPGMSV</sequence>
<organism evidence="2 3">
    <name type="scientific">Plectosphaerella cucumerina</name>
    <dbReference type="NCBI Taxonomy" id="40658"/>
    <lineage>
        <taxon>Eukaryota</taxon>
        <taxon>Fungi</taxon>
        <taxon>Dikarya</taxon>
        <taxon>Ascomycota</taxon>
        <taxon>Pezizomycotina</taxon>
        <taxon>Sordariomycetes</taxon>
        <taxon>Hypocreomycetidae</taxon>
        <taxon>Glomerellales</taxon>
        <taxon>Plectosphaerellaceae</taxon>
        <taxon>Plectosphaerella</taxon>
    </lineage>
</organism>
<proteinExistence type="predicted"/>
<feature type="compositionally biased region" description="Low complexity" evidence="1">
    <location>
        <begin position="223"/>
        <end position="233"/>
    </location>
</feature>
<protein>
    <submittedName>
        <fullName evidence="2">Uncharacterized protein</fullName>
    </submittedName>
</protein>
<comment type="caution">
    <text evidence="2">The sequence shown here is derived from an EMBL/GenBank/DDBJ whole genome shotgun (WGS) entry which is preliminary data.</text>
</comment>
<feature type="region of interest" description="Disordered" evidence="1">
    <location>
        <begin position="59"/>
        <end position="92"/>
    </location>
</feature>
<dbReference type="AlphaFoldDB" id="A0A8K0X631"/>
<feature type="compositionally biased region" description="Polar residues" evidence="1">
    <location>
        <begin position="72"/>
        <end position="87"/>
    </location>
</feature>
<feature type="region of interest" description="Disordered" evidence="1">
    <location>
        <begin position="195"/>
        <end position="233"/>
    </location>
</feature>
<evidence type="ECO:0000313" key="3">
    <source>
        <dbReference type="Proteomes" id="UP000813385"/>
    </source>
</evidence>
<name>A0A8K0X631_9PEZI</name>
<dbReference type="EMBL" id="JAGPXD010000002">
    <property type="protein sequence ID" value="KAH7367154.1"/>
    <property type="molecule type" value="Genomic_DNA"/>
</dbReference>
<gene>
    <name evidence="2" type="ORF">B0T11DRAFT_50713</name>
</gene>
<dbReference type="Proteomes" id="UP000813385">
    <property type="component" value="Unassembled WGS sequence"/>
</dbReference>
<reference evidence="2" key="1">
    <citation type="journal article" date="2021" name="Nat. Commun.">
        <title>Genetic determinants of endophytism in the Arabidopsis root mycobiome.</title>
        <authorList>
            <person name="Mesny F."/>
            <person name="Miyauchi S."/>
            <person name="Thiergart T."/>
            <person name="Pickel B."/>
            <person name="Atanasova L."/>
            <person name="Karlsson M."/>
            <person name="Huettel B."/>
            <person name="Barry K.W."/>
            <person name="Haridas S."/>
            <person name="Chen C."/>
            <person name="Bauer D."/>
            <person name="Andreopoulos W."/>
            <person name="Pangilinan J."/>
            <person name="LaButti K."/>
            <person name="Riley R."/>
            <person name="Lipzen A."/>
            <person name="Clum A."/>
            <person name="Drula E."/>
            <person name="Henrissat B."/>
            <person name="Kohler A."/>
            <person name="Grigoriev I.V."/>
            <person name="Martin F.M."/>
            <person name="Hacquard S."/>
        </authorList>
    </citation>
    <scope>NUCLEOTIDE SEQUENCE</scope>
    <source>
        <strain evidence="2">MPI-CAGE-AT-0016</strain>
    </source>
</reference>
<keyword evidence="3" id="KW-1185">Reference proteome</keyword>
<evidence type="ECO:0000256" key="1">
    <source>
        <dbReference type="SAM" id="MobiDB-lite"/>
    </source>
</evidence>